<organism evidence="2 3">
    <name type="scientific">Galdieria yellowstonensis</name>
    <dbReference type="NCBI Taxonomy" id="3028027"/>
    <lineage>
        <taxon>Eukaryota</taxon>
        <taxon>Rhodophyta</taxon>
        <taxon>Bangiophyceae</taxon>
        <taxon>Galdieriales</taxon>
        <taxon>Galdieriaceae</taxon>
        <taxon>Galdieria</taxon>
    </lineage>
</organism>
<dbReference type="CDD" id="cd20251">
    <property type="entry name" value="Complex1_LYR_SF"/>
    <property type="match status" value="1"/>
</dbReference>
<sequence>MERHFVLHLYRQLLRALEYYPSVRRKSLAKALKEEFRANRNAQGRQRTEKIELARMELKRLQVYKSIRDPANARKPSSSSDWTIQL</sequence>
<gene>
    <name evidence="2" type="ORF">GAYE_PCTG50G1199</name>
</gene>
<protein>
    <recommendedName>
        <fullName evidence="1">Complex 1 LYR protein domain-containing protein</fullName>
    </recommendedName>
</protein>
<proteinExistence type="predicted"/>
<accession>A0AAV9I773</accession>
<dbReference type="Pfam" id="PF05347">
    <property type="entry name" value="Complex1_LYR"/>
    <property type="match status" value="1"/>
</dbReference>
<name>A0AAV9I773_9RHOD</name>
<dbReference type="Proteomes" id="UP001300502">
    <property type="component" value="Unassembled WGS sequence"/>
</dbReference>
<evidence type="ECO:0000313" key="2">
    <source>
        <dbReference type="EMBL" id="KAK4523305.1"/>
    </source>
</evidence>
<evidence type="ECO:0000313" key="3">
    <source>
        <dbReference type="Proteomes" id="UP001300502"/>
    </source>
</evidence>
<dbReference type="AlphaFoldDB" id="A0AAV9I773"/>
<dbReference type="InterPro" id="IPR008011">
    <property type="entry name" value="Complex1_LYR_dom"/>
</dbReference>
<dbReference type="EMBL" id="JANCYU010000013">
    <property type="protein sequence ID" value="KAK4523305.1"/>
    <property type="molecule type" value="Genomic_DNA"/>
</dbReference>
<keyword evidence="3" id="KW-1185">Reference proteome</keyword>
<feature type="domain" description="Complex 1 LYR protein" evidence="1">
    <location>
        <begin position="6"/>
        <end position="59"/>
    </location>
</feature>
<evidence type="ECO:0000259" key="1">
    <source>
        <dbReference type="Pfam" id="PF05347"/>
    </source>
</evidence>
<reference evidence="2 3" key="1">
    <citation type="submission" date="2022-07" db="EMBL/GenBank/DDBJ databases">
        <title>Genome-wide signatures of adaptation to extreme environments.</title>
        <authorList>
            <person name="Cho C.H."/>
            <person name="Yoon H.S."/>
        </authorList>
    </citation>
    <scope>NUCLEOTIDE SEQUENCE [LARGE SCALE GENOMIC DNA]</scope>
    <source>
        <strain evidence="2 3">108.79 E11</strain>
    </source>
</reference>
<comment type="caution">
    <text evidence="2">The sequence shown here is derived from an EMBL/GenBank/DDBJ whole genome shotgun (WGS) entry which is preliminary data.</text>
</comment>